<proteinExistence type="predicted"/>
<name>A0A8H4TZH8_9HYPO</name>
<protein>
    <submittedName>
        <fullName evidence="1">Uncharacterized protein</fullName>
    </submittedName>
</protein>
<reference evidence="1" key="1">
    <citation type="journal article" date="2020" name="BMC Genomics">
        <title>Correction to: Identification and distribution of gene clusters required for synthesis of sphingolipid metabolism inhibitors in diverse species of the filamentous fungus Fusarium.</title>
        <authorList>
            <person name="Kim H.S."/>
            <person name="Lohmar J.M."/>
            <person name="Busman M."/>
            <person name="Brown D.W."/>
            <person name="Naumann T.A."/>
            <person name="Divon H.H."/>
            <person name="Lysoe E."/>
            <person name="Uhlig S."/>
            <person name="Proctor R.H."/>
        </authorList>
    </citation>
    <scope>NUCLEOTIDE SEQUENCE</scope>
    <source>
        <strain evidence="1">NRRL 22465</strain>
    </source>
</reference>
<reference evidence="1" key="2">
    <citation type="submission" date="2020-05" db="EMBL/GenBank/DDBJ databases">
        <authorList>
            <person name="Kim H.-S."/>
            <person name="Proctor R.H."/>
            <person name="Brown D.W."/>
        </authorList>
    </citation>
    <scope>NUCLEOTIDE SEQUENCE</scope>
    <source>
        <strain evidence="1">NRRL 22465</strain>
    </source>
</reference>
<dbReference type="OrthoDB" id="4637685at2759"/>
<dbReference type="AlphaFoldDB" id="A0A8H4TZH8"/>
<evidence type="ECO:0000313" key="2">
    <source>
        <dbReference type="Proteomes" id="UP000635477"/>
    </source>
</evidence>
<keyword evidence="2" id="KW-1185">Reference proteome</keyword>
<dbReference type="EMBL" id="JABEYC010001270">
    <property type="protein sequence ID" value="KAF4966862.1"/>
    <property type="molecule type" value="Genomic_DNA"/>
</dbReference>
<comment type="caution">
    <text evidence="1">The sequence shown here is derived from an EMBL/GenBank/DDBJ whole genome shotgun (WGS) entry which is preliminary data.</text>
</comment>
<dbReference type="Proteomes" id="UP000635477">
    <property type="component" value="Unassembled WGS sequence"/>
</dbReference>
<accession>A0A8H4TZH8</accession>
<sequence>MVRRNRTTSPYRRSRTLITGDDLHHAVSGIAEPGFENLDLDVNPHFTRPSLAEEPRLVQRARFDIEAPSAVHARRRNIIVVLLYEIQPRRQSLGAERCRFNVDRDTLFTHLPRTRHAVRRGALDLETFFLPQDMEAHPPNLIHRALLFVFRHLEEFSRTGALDMFGAAEQQIQDAPVRAHAVTQWAAMIHAICIVLDNDRGLACSEDLLRHVLEFFEHLIQDVHNLLGWEQTSILFEAFAGILRTRRRDLVDQIRRIWDRFDPEVQEQLLRDMRRALPAEGVDGTAHRMYRALGY</sequence>
<organism evidence="1 2">
    <name type="scientific">Fusarium zealandicum</name>
    <dbReference type="NCBI Taxonomy" id="1053134"/>
    <lineage>
        <taxon>Eukaryota</taxon>
        <taxon>Fungi</taxon>
        <taxon>Dikarya</taxon>
        <taxon>Ascomycota</taxon>
        <taxon>Pezizomycotina</taxon>
        <taxon>Sordariomycetes</taxon>
        <taxon>Hypocreomycetidae</taxon>
        <taxon>Hypocreales</taxon>
        <taxon>Nectriaceae</taxon>
        <taxon>Fusarium</taxon>
        <taxon>Fusarium staphyleae species complex</taxon>
    </lineage>
</organism>
<evidence type="ECO:0000313" key="1">
    <source>
        <dbReference type="EMBL" id="KAF4966862.1"/>
    </source>
</evidence>
<gene>
    <name evidence="1" type="ORF">FZEAL_10601</name>
</gene>